<dbReference type="AlphaFoldDB" id="A0A670HQ94"/>
<keyword evidence="4" id="KW-0949">S-adenosyl-L-methionine</keyword>
<dbReference type="GeneID" id="114607079"/>
<reference evidence="8 9" key="1">
    <citation type="journal article" date="2019" name="Proc. Natl. Acad. Sci. U.S.A.">
        <title>Regulatory changes in pterin and carotenoid genes underlie balanced color polymorphisms in the wall lizard.</title>
        <authorList>
            <person name="Andrade P."/>
            <person name="Pinho C."/>
            <person name="Perez I de Lanuza G."/>
            <person name="Afonso S."/>
            <person name="Brejcha J."/>
            <person name="Rubin C.J."/>
            <person name="Wallerman O."/>
            <person name="Pereira P."/>
            <person name="Sabatino S.J."/>
            <person name="Bellati A."/>
            <person name="Pellitteri-Rosa D."/>
            <person name="Bosakova Z."/>
            <person name="Bunikis I."/>
            <person name="Carretero M.A."/>
            <person name="Feiner N."/>
            <person name="Marsik P."/>
            <person name="Pauperio F."/>
            <person name="Salvi D."/>
            <person name="Soler L."/>
            <person name="While G.M."/>
            <person name="Uller T."/>
            <person name="Font E."/>
            <person name="Andersson L."/>
            <person name="Carneiro M."/>
        </authorList>
    </citation>
    <scope>NUCLEOTIDE SEQUENCE</scope>
</reference>
<evidence type="ECO:0000256" key="4">
    <source>
        <dbReference type="ARBA" id="ARBA00022691"/>
    </source>
</evidence>
<reference evidence="8" key="2">
    <citation type="submission" date="2025-08" db="UniProtKB">
        <authorList>
            <consortium name="Ensembl"/>
        </authorList>
    </citation>
    <scope>IDENTIFICATION</scope>
</reference>
<gene>
    <name evidence="8" type="primary">METTL8</name>
</gene>
<dbReference type="GO" id="GO:0005634">
    <property type="term" value="C:nucleus"/>
    <property type="evidence" value="ECO:0007669"/>
    <property type="project" value="Ensembl"/>
</dbReference>
<dbReference type="GO" id="GO:0008174">
    <property type="term" value="F:mRNA methyltransferase activity"/>
    <property type="evidence" value="ECO:0007669"/>
    <property type="project" value="Ensembl"/>
</dbReference>
<evidence type="ECO:0000256" key="3">
    <source>
        <dbReference type="ARBA" id="ARBA00022679"/>
    </source>
</evidence>
<accession>A0A670HQ94</accession>
<dbReference type="GO" id="GO:0032259">
    <property type="term" value="P:methylation"/>
    <property type="evidence" value="ECO:0007669"/>
    <property type="project" value="UniProtKB-KW"/>
</dbReference>
<proteinExistence type="inferred from homology"/>
<keyword evidence="5" id="KW-0819">tRNA processing</keyword>
<dbReference type="OMA" id="RINIEHT"/>
<comment type="similarity">
    <text evidence="1 6">Belongs to the methyltransferase superfamily. METL family.</text>
</comment>
<sequence length="330" mass="37684">MQWSQEEEETAKGKAAENSLIRVQPELQAKYEREASRYWNEFYKIHKNHFFKDRKWLFVEFPEIIPEGKSDRCRKAITENLRCTGLLEDNHLCEDNSAPKVSSVLSACYDNSAADEQIVKSTGKQFPGGDSSYRILEVGCGAGNSVFPILEVIRHHPGVFLYCCDFASEAVELIKSHPLIDSSRCFAFVHDVCDDASPYPFPDGSLDVILLIFVLSSVHPDRIQGVVNGLARLLKPGGMILFRDYGRYDASQLRFKKGRCLSENFYVRGDGTRAYFFTKDEIHSIFSSAGLTEVQNLLDRRLQVNRKKKVKIHRVWIQGKFQKQGELTQE</sequence>
<dbReference type="PANTHER" id="PTHR22809">
    <property type="entry name" value="METHYLTRANSFERASE-RELATED"/>
    <property type="match status" value="1"/>
</dbReference>
<name>A0A670HQ94_PODMU</name>
<dbReference type="GO" id="GO:0008033">
    <property type="term" value="P:tRNA processing"/>
    <property type="evidence" value="ECO:0007669"/>
    <property type="project" value="UniProtKB-KW"/>
</dbReference>
<evidence type="ECO:0000313" key="9">
    <source>
        <dbReference type="Proteomes" id="UP000472272"/>
    </source>
</evidence>
<comment type="function">
    <text evidence="6">S-adenosyl-L-methionine-dependent methyltransferase.</text>
</comment>
<protein>
    <recommendedName>
        <fullName evidence="6">tRNA N(3)-cytidine methyltransferase</fullName>
        <ecNumber evidence="6">2.1.1.-</ecNumber>
    </recommendedName>
</protein>
<dbReference type="GO" id="GO:0007519">
    <property type="term" value="P:skeletal muscle tissue development"/>
    <property type="evidence" value="ECO:0007669"/>
    <property type="project" value="Ensembl"/>
</dbReference>
<evidence type="ECO:0000256" key="2">
    <source>
        <dbReference type="ARBA" id="ARBA00022603"/>
    </source>
</evidence>
<reference evidence="8" key="3">
    <citation type="submission" date="2025-09" db="UniProtKB">
        <authorList>
            <consortium name="Ensembl"/>
        </authorList>
    </citation>
    <scope>IDENTIFICATION</scope>
</reference>
<evidence type="ECO:0000256" key="6">
    <source>
        <dbReference type="PIRNR" id="PIRNR037755"/>
    </source>
</evidence>
<feature type="domain" description="Methyltransferase type 12" evidence="7">
    <location>
        <begin position="136"/>
        <end position="240"/>
    </location>
</feature>
<dbReference type="CDD" id="cd02440">
    <property type="entry name" value="AdoMet_MTases"/>
    <property type="match status" value="1"/>
</dbReference>
<dbReference type="CTD" id="79828"/>
<evidence type="ECO:0000256" key="1">
    <source>
        <dbReference type="ARBA" id="ARBA00009725"/>
    </source>
</evidence>
<dbReference type="GeneTree" id="ENSGT00940000159683"/>
<evidence type="ECO:0000256" key="5">
    <source>
        <dbReference type="ARBA" id="ARBA00022694"/>
    </source>
</evidence>
<organism evidence="8 9">
    <name type="scientific">Podarcis muralis</name>
    <name type="common">Wall lizard</name>
    <name type="synonym">Lacerta muralis</name>
    <dbReference type="NCBI Taxonomy" id="64176"/>
    <lineage>
        <taxon>Eukaryota</taxon>
        <taxon>Metazoa</taxon>
        <taxon>Chordata</taxon>
        <taxon>Craniata</taxon>
        <taxon>Vertebrata</taxon>
        <taxon>Euteleostomi</taxon>
        <taxon>Lepidosauria</taxon>
        <taxon>Squamata</taxon>
        <taxon>Bifurcata</taxon>
        <taxon>Unidentata</taxon>
        <taxon>Episquamata</taxon>
        <taxon>Laterata</taxon>
        <taxon>Lacertibaenia</taxon>
        <taxon>Lacertidae</taxon>
        <taxon>Podarcis</taxon>
    </lineage>
</organism>
<keyword evidence="3 6" id="KW-0808">Transferase</keyword>
<dbReference type="EC" id="2.1.1.-" evidence="6"/>
<dbReference type="GO" id="GO:0005737">
    <property type="term" value="C:cytoplasm"/>
    <property type="evidence" value="ECO:0007669"/>
    <property type="project" value="Ensembl"/>
</dbReference>
<evidence type="ECO:0000259" key="7">
    <source>
        <dbReference type="Pfam" id="PF08242"/>
    </source>
</evidence>
<dbReference type="GO" id="GO:0004402">
    <property type="term" value="F:histone acetyltransferase activity"/>
    <property type="evidence" value="ECO:0007669"/>
    <property type="project" value="Ensembl"/>
</dbReference>
<keyword evidence="2 6" id="KW-0489">Methyltransferase</keyword>
<dbReference type="GO" id="GO:0045444">
    <property type="term" value="P:fat cell differentiation"/>
    <property type="evidence" value="ECO:0007669"/>
    <property type="project" value="Ensembl"/>
</dbReference>
<dbReference type="Gene3D" id="3.40.50.150">
    <property type="entry name" value="Vaccinia Virus protein VP39"/>
    <property type="match status" value="1"/>
</dbReference>
<dbReference type="Proteomes" id="UP000472272">
    <property type="component" value="Chromosome 1"/>
</dbReference>
<dbReference type="InterPro" id="IPR026113">
    <property type="entry name" value="METTL2/6/8-like"/>
</dbReference>
<dbReference type="InterPro" id="IPR029063">
    <property type="entry name" value="SAM-dependent_MTases_sf"/>
</dbReference>
<dbReference type="PANTHER" id="PTHR22809:SF3">
    <property type="entry name" value="TRNA N(3)-METHYLCYTIDINE METHYLTRANSFERASE"/>
    <property type="match status" value="1"/>
</dbReference>
<dbReference type="InterPro" id="IPR013217">
    <property type="entry name" value="Methyltransf_12"/>
</dbReference>
<dbReference type="RefSeq" id="XP_028605738.1">
    <property type="nucleotide sequence ID" value="XM_028749905.1"/>
</dbReference>
<keyword evidence="9" id="KW-1185">Reference proteome</keyword>
<evidence type="ECO:0000313" key="8">
    <source>
        <dbReference type="Ensembl" id="ENSPMRP00000001711.1"/>
    </source>
</evidence>
<dbReference type="Ensembl" id="ENSPMRT00000001816.1">
    <property type="protein sequence ID" value="ENSPMRP00000001711.1"/>
    <property type="gene ID" value="ENSPMRG00000001250.1"/>
</dbReference>
<dbReference type="PIRSF" id="PIRSF037755">
    <property type="entry name" value="Mettl2_prd"/>
    <property type="match status" value="1"/>
</dbReference>
<dbReference type="Pfam" id="PF08242">
    <property type="entry name" value="Methyltransf_12"/>
    <property type="match status" value="1"/>
</dbReference>
<dbReference type="SUPFAM" id="SSF53335">
    <property type="entry name" value="S-adenosyl-L-methionine-dependent methyltransferases"/>
    <property type="match status" value="1"/>
</dbReference>
<dbReference type="GO" id="GO:0052735">
    <property type="term" value="F:tRNA (cytidine-3-)-methyltransferase activity"/>
    <property type="evidence" value="ECO:0007669"/>
    <property type="project" value="TreeGrafter"/>
</dbReference>